<accession>A0ABN8HM38</accession>
<evidence type="ECO:0008006" key="3">
    <source>
        <dbReference type="Google" id="ProtNLM"/>
    </source>
</evidence>
<dbReference type="Proteomes" id="UP000837857">
    <property type="component" value="Chromosome 10"/>
</dbReference>
<evidence type="ECO:0000313" key="2">
    <source>
        <dbReference type="Proteomes" id="UP000837857"/>
    </source>
</evidence>
<dbReference type="EMBL" id="OW152822">
    <property type="protein sequence ID" value="CAH2036916.1"/>
    <property type="molecule type" value="Genomic_DNA"/>
</dbReference>
<protein>
    <recommendedName>
        <fullName evidence="3">Secreted protein</fullName>
    </recommendedName>
</protein>
<proteinExistence type="predicted"/>
<organism evidence="1 2">
    <name type="scientific">Iphiclides podalirius</name>
    <name type="common">scarce swallowtail</name>
    <dbReference type="NCBI Taxonomy" id="110791"/>
    <lineage>
        <taxon>Eukaryota</taxon>
        <taxon>Metazoa</taxon>
        <taxon>Ecdysozoa</taxon>
        <taxon>Arthropoda</taxon>
        <taxon>Hexapoda</taxon>
        <taxon>Insecta</taxon>
        <taxon>Pterygota</taxon>
        <taxon>Neoptera</taxon>
        <taxon>Endopterygota</taxon>
        <taxon>Lepidoptera</taxon>
        <taxon>Glossata</taxon>
        <taxon>Ditrysia</taxon>
        <taxon>Papilionoidea</taxon>
        <taxon>Papilionidae</taxon>
        <taxon>Papilioninae</taxon>
        <taxon>Iphiclides</taxon>
    </lineage>
</organism>
<evidence type="ECO:0000313" key="1">
    <source>
        <dbReference type="EMBL" id="CAH2036916.1"/>
    </source>
</evidence>
<gene>
    <name evidence="1" type="ORF">IPOD504_LOCUS933</name>
</gene>
<keyword evidence="2" id="KW-1185">Reference proteome</keyword>
<sequence length="125" mass="13724">MPSRPFNGLRPYGVRVMAMAASVAGHYLLVPGLGWRTAIAVVVDVITLSARAIAVVAVRYVTLLHPHGVSTSLEPRRRSRRVRTAFRVGASRKAHSGTSAASAGSVWRQRERLFALIRPIEWVQL</sequence>
<name>A0ABN8HM38_9NEOP</name>
<feature type="non-terminal residue" evidence="1">
    <location>
        <position position="125"/>
    </location>
</feature>
<reference evidence="1" key="1">
    <citation type="submission" date="2022-03" db="EMBL/GenBank/DDBJ databases">
        <authorList>
            <person name="Martin H S."/>
        </authorList>
    </citation>
    <scope>NUCLEOTIDE SEQUENCE</scope>
</reference>